<gene>
    <name evidence="1" type="ORF">LSALG_LOCUS29970</name>
</gene>
<sequence>MNSTMESTSGVVGSYVSGYPSSVDGLLLSRDCNGLTGIFFLPCCYIAPLSIISGAWCCKVRFGVLGVRSDGTKCCHLSSARFLLRKGWKKRACQSHQRKQHCQSSPGRLSWNDARMIKSNLGFGEGCEIMR</sequence>
<dbReference type="AlphaFoldDB" id="A0AA35ZES4"/>
<dbReference type="Proteomes" id="UP001177003">
    <property type="component" value="Chromosome 6"/>
</dbReference>
<name>A0AA35ZES4_LACSI</name>
<evidence type="ECO:0000313" key="2">
    <source>
        <dbReference type="Proteomes" id="UP001177003"/>
    </source>
</evidence>
<organism evidence="1 2">
    <name type="scientific">Lactuca saligna</name>
    <name type="common">Willowleaf lettuce</name>
    <dbReference type="NCBI Taxonomy" id="75948"/>
    <lineage>
        <taxon>Eukaryota</taxon>
        <taxon>Viridiplantae</taxon>
        <taxon>Streptophyta</taxon>
        <taxon>Embryophyta</taxon>
        <taxon>Tracheophyta</taxon>
        <taxon>Spermatophyta</taxon>
        <taxon>Magnoliopsida</taxon>
        <taxon>eudicotyledons</taxon>
        <taxon>Gunneridae</taxon>
        <taxon>Pentapetalae</taxon>
        <taxon>asterids</taxon>
        <taxon>campanulids</taxon>
        <taxon>Asterales</taxon>
        <taxon>Asteraceae</taxon>
        <taxon>Cichorioideae</taxon>
        <taxon>Cichorieae</taxon>
        <taxon>Lactucinae</taxon>
        <taxon>Lactuca</taxon>
    </lineage>
</organism>
<evidence type="ECO:0000313" key="1">
    <source>
        <dbReference type="EMBL" id="CAI9290794.1"/>
    </source>
</evidence>
<accession>A0AA35ZES4</accession>
<keyword evidence="2" id="KW-1185">Reference proteome</keyword>
<protein>
    <submittedName>
        <fullName evidence="1">Uncharacterized protein</fullName>
    </submittedName>
</protein>
<reference evidence="1" key="1">
    <citation type="submission" date="2023-04" db="EMBL/GenBank/DDBJ databases">
        <authorList>
            <person name="Vijverberg K."/>
            <person name="Xiong W."/>
            <person name="Schranz E."/>
        </authorList>
    </citation>
    <scope>NUCLEOTIDE SEQUENCE</scope>
</reference>
<dbReference type="EMBL" id="OX465082">
    <property type="protein sequence ID" value="CAI9290794.1"/>
    <property type="molecule type" value="Genomic_DNA"/>
</dbReference>
<proteinExistence type="predicted"/>